<feature type="non-terminal residue" evidence="1">
    <location>
        <position position="1"/>
    </location>
</feature>
<protein>
    <submittedName>
        <fullName evidence="1">Uncharacterized protein</fullName>
    </submittedName>
</protein>
<name>A0A0K2VEK5_LEPSM</name>
<evidence type="ECO:0000313" key="1">
    <source>
        <dbReference type="EMBL" id="CDW48889.1"/>
    </source>
</evidence>
<proteinExistence type="predicted"/>
<dbReference type="EMBL" id="HACA01031528">
    <property type="protein sequence ID" value="CDW48889.1"/>
    <property type="molecule type" value="Transcribed_RNA"/>
</dbReference>
<sequence>DYVILFNWSYGNPIALIEYLKEVGVSSLGVHPLTKG</sequence>
<organism evidence="1">
    <name type="scientific">Lepeophtheirus salmonis</name>
    <name type="common">Salmon louse</name>
    <name type="synonym">Caligus salmonis</name>
    <dbReference type="NCBI Taxonomy" id="72036"/>
    <lineage>
        <taxon>Eukaryota</taxon>
        <taxon>Metazoa</taxon>
        <taxon>Ecdysozoa</taxon>
        <taxon>Arthropoda</taxon>
        <taxon>Crustacea</taxon>
        <taxon>Multicrustacea</taxon>
        <taxon>Hexanauplia</taxon>
        <taxon>Copepoda</taxon>
        <taxon>Siphonostomatoida</taxon>
        <taxon>Caligidae</taxon>
        <taxon>Lepeophtheirus</taxon>
    </lineage>
</organism>
<accession>A0A0K2VEK5</accession>
<dbReference type="AlphaFoldDB" id="A0A0K2VEK5"/>
<reference evidence="1" key="1">
    <citation type="submission" date="2014-05" db="EMBL/GenBank/DDBJ databases">
        <authorList>
            <person name="Chronopoulou M."/>
        </authorList>
    </citation>
    <scope>NUCLEOTIDE SEQUENCE</scope>
    <source>
        <tissue evidence="1">Whole organism</tissue>
    </source>
</reference>